<dbReference type="EMBL" id="WOAD01000041">
    <property type="protein sequence ID" value="MUI39069.1"/>
    <property type="molecule type" value="Genomic_DNA"/>
</dbReference>
<comment type="caution">
    <text evidence="1">The sequence shown here is derived from an EMBL/GenBank/DDBJ whole genome shotgun (WGS) entry which is preliminary data.</text>
</comment>
<accession>A0A844NT22</accession>
<proteinExistence type="predicted"/>
<reference evidence="1 2" key="1">
    <citation type="submission" date="2019-11" db="EMBL/GenBank/DDBJ databases">
        <title>Genomes of ocular Pseudomonas aeruginosa isolates.</title>
        <authorList>
            <person name="Khan M."/>
            <person name="Rice S.A."/>
            <person name="Willcox M.D.P."/>
            <person name="Stapleton F."/>
        </authorList>
    </citation>
    <scope>NUCLEOTIDE SEQUENCE [LARGE SCALE GENOMIC DNA]</scope>
    <source>
        <strain evidence="1 2">PA221</strain>
    </source>
</reference>
<evidence type="ECO:0000313" key="2">
    <source>
        <dbReference type="Proteomes" id="UP000433532"/>
    </source>
</evidence>
<evidence type="ECO:0000313" key="1">
    <source>
        <dbReference type="EMBL" id="MUI39069.1"/>
    </source>
</evidence>
<protein>
    <submittedName>
        <fullName evidence="1">DUF3037 domain-containing protein</fullName>
    </submittedName>
</protein>
<dbReference type="RefSeq" id="WP_071536973.1">
    <property type="nucleotide sequence ID" value="NZ_BSAR01000035.1"/>
</dbReference>
<dbReference type="Pfam" id="PF11236">
    <property type="entry name" value="DUF3037"/>
    <property type="match status" value="1"/>
</dbReference>
<organism evidence="1 2">
    <name type="scientific">Pseudomonas aeruginosa</name>
    <dbReference type="NCBI Taxonomy" id="287"/>
    <lineage>
        <taxon>Bacteria</taxon>
        <taxon>Pseudomonadati</taxon>
        <taxon>Pseudomonadota</taxon>
        <taxon>Gammaproteobacteria</taxon>
        <taxon>Pseudomonadales</taxon>
        <taxon>Pseudomonadaceae</taxon>
        <taxon>Pseudomonas</taxon>
    </lineage>
</organism>
<name>A0A844NT22_PSEAI</name>
<dbReference type="Proteomes" id="UP000433532">
    <property type="component" value="Unassembled WGS sequence"/>
</dbReference>
<gene>
    <name evidence="1" type="ORF">GNQ48_29115</name>
</gene>
<sequence>MKLTNYDYSVLRYVHDRTTGEFVNVGVAMYSAEEEFISAKCRSTISRISSVFPDFHREGFRKMMRHIVDRFDELNSKLQCELKFSGDESLRTLLKKVLPDDDSSLQWSELGHGLAIGSLPDELEHLYSRLISKYDAPASKERRTELDIWRDFERHLAPFIPSEEFVSKKISVLDDELEFKHAWKNGIWHCIEPVSFDLSDGDYLKDKAHKWLGQMTSIKSTKESFKVYLIISKPQENSLSFAFEKAVSILNKIPVEKEIFLEEDASELANKIIHRFEQHNREAH</sequence>
<dbReference type="InterPro" id="IPR021398">
    <property type="entry name" value="DUF3037"/>
</dbReference>
<dbReference type="AlphaFoldDB" id="A0A844NT22"/>